<dbReference type="InterPro" id="IPR051678">
    <property type="entry name" value="AGP_Transferase"/>
</dbReference>
<keyword evidence="4" id="KW-1185">Reference proteome</keyword>
<evidence type="ECO:0000313" key="2">
    <source>
        <dbReference type="EMBL" id="KAJ5346736.1"/>
    </source>
</evidence>
<feature type="domain" description="Aminoglycoside phosphotransferase" evidence="1">
    <location>
        <begin position="67"/>
        <end position="259"/>
    </location>
</feature>
<dbReference type="EMBL" id="JAPZBR010000007">
    <property type="protein sequence ID" value="KAJ5346736.1"/>
    <property type="molecule type" value="Genomic_DNA"/>
</dbReference>
<evidence type="ECO:0000313" key="3">
    <source>
        <dbReference type="EMBL" id="KAJ5367859.1"/>
    </source>
</evidence>
<name>A0A9W9RYT7_PENBR</name>
<evidence type="ECO:0000313" key="4">
    <source>
        <dbReference type="Proteomes" id="UP001148299"/>
    </source>
</evidence>
<dbReference type="InterPro" id="IPR011009">
    <property type="entry name" value="Kinase-like_dom_sf"/>
</dbReference>
<accession>A0A9W9RYT7</accession>
<protein>
    <recommendedName>
        <fullName evidence="1">Aminoglycoside phosphotransferase domain-containing protein</fullName>
    </recommendedName>
</protein>
<evidence type="ECO:0000259" key="1">
    <source>
        <dbReference type="Pfam" id="PF01636"/>
    </source>
</evidence>
<dbReference type="PANTHER" id="PTHR21310">
    <property type="entry name" value="AMINOGLYCOSIDE PHOSPHOTRANSFERASE-RELATED-RELATED"/>
    <property type="match status" value="1"/>
</dbReference>
<proteinExistence type="predicted"/>
<dbReference type="SUPFAM" id="SSF56112">
    <property type="entry name" value="Protein kinase-like (PK-like)"/>
    <property type="match status" value="1"/>
</dbReference>
<dbReference type="EMBL" id="JAPZBR010000001">
    <property type="protein sequence ID" value="KAJ5367859.1"/>
    <property type="molecule type" value="Genomic_DNA"/>
</dbReference>
<sequence>MMMKKSFEVPFYATDLPCPLPTGTEIENAPDISMEYGGRRIVGVGQHYVVKFGLGVNLIEGENMLFVRQKTTISVPRVFALYSDPETGKNFIVMERILGQTLLSAWPQLTKPEKEEILKHLRRYFDDLRQLPSPNYFGSFDQRRLLDEIFWTHEPDPLVNGPFYSEEDLNEAMLRKFTYNGGPLYRAEYLRRCFPFIFKGHKATFTHGDLQRKNIILREKSHQDQECSRLVIIDWEKSGWYPGYWEYCLAVCALRWDDDWSLWIDRILSPFVSEASWFQSLRLELWS</sequence>
<gene>
    <name evidence="3" type="ORF">N7541_001800</name>
    <name evidence="2" type="ORF">N7541_009218</name>
</gene>
<dbReference type="InterPro" id="IPR002575">
    <property type="entry name" value="Aminoglycoside_PTrfase"/>
</dbReference>
<dbReference type="CDD" id="cd05120">
    <property type="entry name" value="APH_ChoK_like"/>
    <property type="match status" value="1"/>
</dbReference>
<dbReference type="Gene3D" id="3.90.1200.10">
    <property type="match status" value="1"/>
</dbReference>
<dbReference type="Pfam" id="PF01636">
    <property type="entry name" value="APH"/>
    <property type="match status" value="1"/>
</dbReference>
<dbReference type="PANTHER" id="PTHR21310:SF48">
    <property type="entry name" value="AMINOGLYCOSIDE PHOSPHOTRANSFERASE DOMAIN-CONTAINING PROTEIN"/>
    <property type="match status" value="1"/>
</dbReference>
<dbReference type="AlphaFoldDB" id="A0A9W9RYT7"/>
<organism evidence="3 4">
    <name type="scientific">Penicillium brevicompactum</name>
    <dbReference type="NCBI Taxonomy" id="5074"/>
    <lineage>
        <taxon>Eukaryota</taxon>
        <taxon>Fungi</taxon>
        <taxon>Dikarya</taxon>
        <taxon>Ascomycota</taxon>
        <taxon>Pezizomycotina</taxon>
        <taxon>Eurotiomycetes</taxon>
        <taxon>Eurotiomycetidae</taxon>
        <taxon>Eurotiales</taxon>
        <taxon>Aspergillaceae</taxon>
        <taxon>Penicillium</taxon>
    </lineage>
</organism>
<reference evidence="3" key="1">
    <citation type="submission" date="2022-12" db="EMBL/GenBank/DDBJ databases">
        <authorList>
            <person name="Petersen C."/>
        </authorList>
    </citation>
    <scope>NUCLEOTIDE SEQUENCE</scope>
    <source>
        <strain evidence="3">IBT 35675</strain>
    </source>
</reference>
<comment type="caution">
    <text evidence="3">The sequence shown here is derived from an EMBL/GenBank/DDBJ whole genome shotgun (WGS) entry which is preliminary data.</text>
</comment>
<dbReference type="Proteomes" id="UP001148299">
    <property type="component" value="Unassembled WGS sequence"/>
</dbReference>
<reference evidence="3" key="2">
    <citation type="journal article" date="2023" name="IMA Fungus">
        <title>Comparative genomic study of the Penicillium genus elucidates a diverse pangenome and 15 lateral gene transfer events.</title>
        <authorList>
            <person name="Petersen C."/>
            <person name="Sorensen T."/>
            <person name="Nielsen M.R."/>
            <person name="Sondergaard T.E."/>
            <person name="Sorensen J.L."/>
            <person name="Fitzpatrick D.A."/>
            <person name="Frisvad J.C."/>
            <person name="Nielsen K.L."/>
        </authorList>
    </citation>
    <scope>NUCLEOTIDE SEQUENCE</scope>
    <source>
        <strain evidence="3">IBT 35675</strain>
    </source>
</reference>